<comment type="similarity">
    <text evidence="2">Belongs to the importin beta family.</text>
</comment>
<dbReference type="InterPro" id="IPR058669">
    <property type="entry name" value="TPR_IPO7/11-like"/>
</dbReference>
<evidence type="ECO:0000259" key="5">
    <source>
        <dbReference type="PROSITE" id="PS50166"/>
    </source>
</evidence>
<dbReference type="PROSITE" id="PS50166">
    <property type="entry name" value="IMPORTIN_B_NT"/>
    <property type="match status" value="1"/>
</dbReference>
<evidence type="ECO:0000256" key="4">
    <source>
        <dbReference type="ARBA" id="ARBA00023242"/>
    </source>
</evidence>
<proteinExistence type="inferred from homology"/>
<dbReference type="SMART" id="SM00913">
    <property type="entry name" value="IBN_N"/>
    <property type="match status" value="1"/>
</dbReference>
<dbReference type="FunCoup" id="J4GU20">
    <property type="interactions" value="544"/>
</dbReference>
<dbReference type="AlphaFoldDB" id="J4GU20"/>
<dbReference type="Gene3D" id="1.25.10.10">
    <property type="entry name" value="Leucine-rich Repeat Variant"/>
    <property type="match status" value="1"/>
</dbReference>
<evidence type="ECO:0000313" key="6">
    <source>
        <dbReference type="EMBL" id="CCM04790.1"/>
    </source>
</evidence>
<dbReference type="SUPFAM" id="SSF48371">
    <property type="entry name" value="ARM repeat"/>
    <property type="match status" value="1"/>
</dbReference>
<accession>J4GU20</accession>
<dbReference type="EMBL" id="HE797169">
    <property type="protein sequence ID" value="CCM04790.1"/>
    <property type="molecule type" value="Genomic_DNA"/>
</dbReference>
<dbReference type="PANTHER" id="PTHR10997:SF7">
    <property type="entry name" value="IMPORTIN-11"/>
    <property type="match status" value="1"/>
</dbReference>
<protein>
    <recommendedName>
        <fullName evidence="5">Importin N-terminal domain-containing protein</fullName>
    </recommendedName>
</protein>
<evidence type="ECO:0000256" key="2">
    <source>
        <dbReference type="ARBA" id="ARBA00007991"/>
    </source>
</evidence>
<dbReference type="Pfam" id="PF25758">
    <property type="entry name" value="TPR_IPO11"/>
    <property type="match status" value="1"/>
</dbReference>
<comment type="subcellular location">
    <subcellularLocation>
        <location evidence="1">Nucleus</location>
    </subcellularLocation>
</comment>
<dbReference type="GO" id="GO:0006606">
    <property type="term" value="P:protein import into nucleus"/>
    <property type="evidence" value="ECO:0007669"/>
    <property type="project" value="TreeGrafter"/>
</dbReference>
<feature type="domain" description="Importin N-terminal" evidence="5">
    <location>
        <begin position="34"/>
        <end position="104"/>
    </location>
</feature>
<gene>
    <name evidence="6" type="ORF">FIBRA_06983</name>
</gene>
<dbReference type="GO" id="GO:0005829">
    <property type="term" value="C:cytosol"/>
    <property type="evidence" value="ECO:0007669"/>
    <property type="project" value="TreeGrafter"/>
</dbReference>
<keyword evidence="7" id="KW-1185">Reference proteome</keyword>
<keyword evidence="3" id="KW-0813">Transport</keyword>
<dbReference type="GO" id="GO:0031267">
    <property type="term" value="F:small GTPase binding"/>
    <property type="evidence" value="ECO:0007669"/>
    <property type="project" value="InterPro"/>
</dbReference>
<dbReference type="GO" id="GO:0005635">
    <property type="term" value="C:nuclear envelope"/>
    <property type="evidence" value="ECO:0007669"/>
    <property type="project" value="TreeGrafter"/>
</dbReference>
<evidence type="ECO:0000256" key="1">
    <source>
        <dbReference type="ARBA" id="ARBA00004123"/>
    </source>
</evidence>
<organism evidence="6 7">
    <name type="scientific">Fibroporia radiculosa</name>
    <dbReference type="NCBI Taxonomy" id="599839"/>
    <lineage>
        <taxon>Eukaryota</taxon>
        <taxon>Fungi</taxon>
        <taxon>Dikarya</taxon>
        <taxon>Basidiomycota</taxon>
        <taxon>Agaricomycotina</taxon>
        <taxon>Agaricomycetes</taxon>
        <taxon>Polyporales</taxon>
        <taxon>Fibroporiaceae</taxon>
        <taxon>Fibroporia</taxon>
    </lineage>
</organism>
<dbReference type="Pfam" id="PF03810">
    <property type="entry name" value="IBN_N"/>
    <property type="match status" value="1"/>
</dbReference>
<dbReference type="HOGENOM" id="CLU_003886_2_0_1"/>
<dbReference type="PANTHER" id="PTHR10997">
    <property type="entry name" value="IMPORTIN-7, 8, 11"/>
    <property type="match status" value="1"/>
</dbReference>
<keyword evidence="4" id="KW-0539">Nucleus</keyword>
<reference evidence="6 7" key="1">
    <citation type="journal article" date="2012" name="Appl. Environ. Microbiol.">
        <title>Short-read sequencing for genomic analysis of the brown rot fungus Fibroporia radiculosa.</title>
        <authorList>
            <person name="Tang J.D."/>
            <person name="Perkins A.D."/>
            <person name="Sonstegard T.S."/>
            <person name="Schroeder S.G."/>
            <person name="Burgess S.C."/>
            <person name="Diehl S.V."/>
        </authorList>
    </citation>
    <scope>NUCLEOTIDE SEQUENCE [LARGE SCALE GENOMIC DNA]</scope>
    <source>
        <strain evidence="6 7">TFFH 294</strain>
    </source>
</reference>
<sequence>MSHTGARSETLSPEELYDVVARAASQDPAQVQASTTRLKEIIQLFGAYDTLHEIAAQRTVPLAVRQQSIIQFKNAAVAHWKSRKYLSDEQRTRIRARCLALLDEPDDVVSVSGSVERLQVILILMVLLKIADCNEYIIGRIARHDFPLNWPNLVPDLMEIINFNLEARYKAAGPYSAVRLRRSLETLNAIAKEMGSAKLPSGVKAMGSLVEQLQVPLQNNYITISTSFMSINPSTINLIGTSEDLLFGHLLFKCIVKVAVWTWNRVVNHKQLFQASALQLRTLSELRIELLLSLQATSADVLSLRSVDILTRHVRLFGKFFRRLQQLSIPRFVKLPMCTDLVLYYWSKVVQASDTPAAYIADTASAVFPVRFLVQAMVLFKESLPQWAPVKRDGTQNAQALSKEFVEDAVRLLVTRFIPLNPEDLEEWMADPEGWVNVEEQDNEQWVFEVRPCAERVLMTLANNYAADVVPLLETTFKQVVGQHPTDLPGVIQREALYCAIGRCAHRMKKVIPFEQWLSHTLVPEAQEMNPSYPILKRRIAWLIGKWISDMCYPANNPTLWQILLYLLQDRGPGTDEVVRLTAAISLRECVDSLEFEVDTFAPFLAGIVSEMVRLIGEAETLESKRRISSSLNTIIERAGTRIVPLVGMVAEPLPHLWTTAGEDWLFKSSLLETLTNLIKSSKEHSVSLSNLVVPLVRDSFSPGAQQNLDEDALILWQAALRDTITIEGVNGGAGLIDLFPLAISLQSENLDLLGKIMNIIESYILLDALQILQRIAVDMFRAFLQAMNQATEINVMHMATSLTLIAQVAPSSQWGEALHVSGLFAFILKILTDEGDKASTALLTECIYLLARMAISDKQMFLQLMSATAQSQDIAETKLWEVALDQWWTRFDNMSEPRLRKLAAMGIATLVSTGRPEVLGRLSTEICNLWLDVFSEIKESLKSSENDSTGSPLTLYWDKPLDSFYQDSEGTLEYQRRKALFDNDPVRTTQLTEFIAARVQEAEVACGGSANLQTLYLSKADPLVLKQIQAELIGR</sequence>
<dbReference type="GeneID" id="24099701"/>
<dbReference type="STRING" id="599839.J4GU20"/>
<dbReference type="Proteomes" id="UP000006352">
    <property type="component" value="Unassembled WGS sequence"/>
</dbReference>
<dbReference type="InterPro" id="IPR001494">
    <property type="entry name" value="Importin-beta_N"/>
</dbReference>
<dbReference type="InParanoid" id="J4GU20"/>
<name>J4GU20_9APHY</name>
<evidence type="ECO:0000313" key="7">
    <source>
        <dbReference type="Proteomes" id="UP000006352"/>
    </source>
</evidence>
<dbReference type="RefSeq" id="XP_012184073.1">
    <property type="nucleotide sequence ID" value="XM_012328683.1"/>
</dbReference>
<dbReference type="OrthoDB" id="361693at2759"/>
<dbReference type="InterPro" id="IPR016024">
    <property type="entry name" value="ARM-type_fold"/>
</dbReference>
<evidence type="ECO:0000256" key="3">
    <source>
        <dbReference type="ARBA" id="ARBA00022448"/>
    </source>
</evidence>
<dbReference type="InterPro" id="IPR011989">
    <property type="entry name" value="ARM-like"/>
</dbReference>